<evidence type="ECO:0000313" key="6">
    <source>
        <dbReference type="Proteomes" id="UP000619260"/>
    </source>
</evidence>
<dbReference type="RefSeq" id="WP_203897864.1">
    <property type="nucleotide sequence ID" value="NZ_BOPF01000003.1"/>
</dbReference>
<dbReference type="PANTHER" id="PTHR24276">
    <property type="entry name" value="POLYSERASE-RELATED"/>
    <property type="match status" value="1"/>
</dbReference>
<dbReference type="GO" id="GO:0004252">
    <property type="term" value="F:serine-type endopeptidase activity"/>
    <property type="evidence" value="ECO:0007669"/>
    <property type="project" value="InterPro"/>
</dbReference>
<dbReference type="PROSITE" id="PS00134">
    <property type="entry name" value="TRYPSIN_HIS"/>
    <property type="match status" value="1"/>
</dbReference>
<dbReference type="PROSITE" id="PS50240">
    <property type="entry name" value="TRYPSIN_DOM"/>
    <property type="match status" value="1"/>
</dbReference>
<keyword evidence="2" id="KW-1015">Disulfide bond</keyword>
<evidence type="ECO:0000313" key="5">
    <source>
        <dbReference type="EMBL" id="GIJ44310.1"/>
    </source>
</evidence>
<dbReference type="InterPro" id="IPR050430">
    <property type="entry name" value="Peptidase_S1"/>
</dbReference>
<dbReference type="InterPro" id="IPR001254">
    <property type="entry name" value="Trypsin_dom"/>
</dbReference>
<keyword evidence="3" id="KW-0812">Transmembrane</keyword>
<evidence type="ECO:0000256" key="1">
    <source>
        <dbReference type="ARBA" id="ARBA00007664"/>
    </source>
</evidence>
<feature type="transmembrane region" description="Helical" evidence="3">
    <location>
        <begin position="20"/>
        <end position="42"/>
    </location>
</feature>
<gene>
    <name evidence="5" type="ORF">Val02_11960</name>
</gene>
<dbReference type="InterPro" id="IPR018114">
    <property type="entry name" value="TRYPSIN_HIS"/>
</dbReference>
<reference evidence="5" key="1">
    <citation type="submission" date="2021-01" db="EMBL/GenBank/DDBJ databases">
        <title>Whole genome shotgun sequence of Virgisporangium aliadipatigenens NBRC 105644.</title>
        <authorList>
            <person name="Komaki H."/>
            <person name="Tamura T."/>
        </authorList>
    </citation>
    <scope>NUCLEOTIDE SEQUENCE</scope>
    <source>
        <strain evidence="5">NBRC 105644</strain>
    </source>
</reference>
<dbReference type="SMART" id="SM00020">
    <property type="entry name" value="Tryp_SPc"/>
    <property type="match status" value="1"/>
</dbReference>
<evidence type="ECO:0000259" key="4">
    <source>
        <dbReference type="PROSITE" id="PS50240"/>
    </source>
</evidence>
<dbReference type="Proteomes" id="UP000619260">
    <property type="component" value="Unassembled WGS sequence"/>
</dbReference>
<dbReference type="Pfam" id="PF00089">
    <property type="entry name" value="Trypsin"/>
    <property type="match status" value="1"/>
</dbReference>
<dbReference type="InterPro" id="IPR001314">
    <property type="entry name" value="Peptidase_S1A"/>
</dbReference>
<dbReference type="PRINTS" id="PR00722">
    <property type="entry name" value="CHYMOTRYPSIN"/>
</dbReference>
<evidence type="ECO:0000256" key="2">
    <source>
        <dbReference type="ARBA" id="ARBA00023157"/>
    </source>
</evidence>
<sequence length="271" mass="28616">MTTDSEQRRPRRKLSRRAKVILTALGVVGMSAAVIGPVYAVANGEPVVEGQYRFAVKLTMPKITSPSTGATRSSACSAGLIDRQWIVSAGHCFHDGDRNRISGPVRYQVIATVGTSNVASGRGVNVDVVEAYQAPNGADLAIGKLARPLRGFPTLKLSNTPPSVDDTVRIVGWGWTGSPGTTVGPSDQAYTGQVKVLDVNATEVGVAGSEPSPVTGCQHDSGAPYFAERDRRAYLVSVESNGPTCPHSQRETTARADNLTTWIQDKIAGNA</sequence>
<accession>A0A8J3YHZ0</accession>
<comment type="caution">
    <text evidence="5">The sequence shown here is derived from an EMBL/GenBank/DDBJ whole genome shotgun (WGS) entry which is preliminary data.</text>
</comment>
<protein>
    <submittedName>
        <fullName evidence="5">Esterase</fullName>
    </submittedName>
</protein>
<comment type="similarity">
    <text evidence="1">Belongs to the peptidase S1 family.</text>
</comment>
<evidence type="ECO:0000256" key="3">
    <source>
        <dbReference type="SAM" id="Phobius"/>
    </source>
</evidence>
<keyword evidence="3" id="KW-1133">Transmembrane helix</keyword>
<feature type="domain" description="Peptidase S1" evidence="4">
    <location>
        <begin position="41"/>
        <end position="268"/>
    </location>
</feature>
<keyword evidence="3" id="KW-0472">Membrane</keyword>
<dbReference type="EMBL" id="BOPF01000003">
    <property type="protein sequence ID" value="GIJ44310.1"/>
    <property type="molecule type" value="Genomic_DNA"/>
</dbReference>
<keyword evidence="6" id="KW-1185">Reference proteome</keyword>
<dbReference type="Gene3D" id="2.40.10.10">
    <property type="entry name" value="Trypsin-like serine proteases"/>
    <property type="match status" value="1"/>
</dbReference>
<dbReference type="GO" id="GO:0006508">
    <property type="term" value="P:proteolysis"/>
    <property type="evidence" value="ECO:0007669"/>
    <property type="project" value="InterPro"/>
</dbReference>
<dbReference type="InterPro" id="IPR043504">
    <property type="entry name" value="Peptidase_S1_PA_chymotrypsin"/>
</dbReference>
<dbReference type="AlphaFoldDB" id="A0A8J3YHZ0"/>
<organism evidence="5 6">
    <name type="scientific">Virgisporangium aliadipatigenens</name>
    <dbReference type="NCBI Taxonomy" id="741659"/>
    <lineage>
        <taxon>Bacteria</taxon>
        <taxon>Bacillati</taxon>
        <taxon>Actinomycetota</taxon>
        <taxon>Actinomycetes</taxon>
        <taxon>Micromonosporales</taxon>
        <taxon>Micromonosporaceae</taxon>
        <taxon>Virgisporangium</taxon>
    </lineage>
</organism>
<dbReference type="SUPFAM" id="SSF50494">
    <property type="entry name" value="Trypsin-like serine proteases"/>
    <property type="match status" value="1"/>
</dbReference>
<dbReference type="PANTHER" id="PTHR24276:SF98">
    <property type="entry name" value="FI18310P1-RELATED"/>
    <property type="match status" value="1"/>
</dbReference>
<dbReference type="InterPro" id="IPR009003">
    <property type="entry name" value="Peptidase_S1_PA"/>
</dbReference>
<proteinExistence type="inferred from homology"/>
<name>A0A8J3YHZ0_9ACTN</name>